<dbReference type="Proteomes" id="UP000307440">
    <property type="component" value="Unassembled WGS sequence"/>
</dbReference>
<evidence type="ECO:0000313" key="2">
    <source>
        <dbReference type="Proteomes" id="UP000307440"/>
    </source>
</evidence>
<gene>
    <name evidence="1" type="ORF">FA15DRAFT_665662</name>
</gene>
<evidence type="ECO:0008006" key="3">
    <source>
        <dbReference type="Google" id="ProtNLM"/>
    </source>
</evidence>
<reference evidence="1 2" key="1">
    <citation type="journal article" date="2019" name="Nat. Ecol. Evol.">
        <title>Megaphylogeny resolves global patterns of mushroom evolution.</title>
        <authorList>
            <person name="Varga T."/>
            <person name="Krizsan K."/>
            <person name="Foldi C."/>
            <person name="Dima B."/>
            <person name="Sanchez-Garcia M."/>
            <person name="Sanchez-Ramirez S."/>
            <person name="Szollosi G.J."/>
            <person name="Szarkandi J.G."/>
            <person name="Papp V."/>
            <person name="Albert L."/>
            <person name="Andreopoulos W."/>
            <person name="Angelini C."/>
            <person name="Antonin V."/>
            <person name="Barry K.W."/>
            <person name="Bougher N.L."/>
            <person name="Buchanan P."/>
            <person name="Buyck B."/>
            <person name="Bense V."/>
            <person name="Catcheside P."/>
            <person name="Chovatia M."/>
            <person name="Cooper J."/>
            <person name="Damon W."/>
            <person name="Desjardin D."/>
            <person name="Finy P."/>
            <person name="Geml J."/>
            <person name="Haridas S."/>
            <person name="Hughes K."/>
            <person name="Justo A."/>
            <person name="Karasinski D."/>
            <person name="Kautmanova I."/>
            <person name="Kiss B."/>
            <person name="Kocsube S."/>
            <person name="Kotiranta H."/>
            <person name="LaButti K.M."/>
            <person name="Lechner B.E."/>
            <person name="Liimatainen K."/>
            <person name="Lipzen A."/>
            <person name="Lukacs Z."/>
            <person name="Mihaltcheva S."/>
            <person name="Morgado L.N."/>
            <person name="Niskanen T."/>
            <person name="Noordeloos M.E."/>
            <person name="Ohm R.A."/>
            <person name="Ortiz-Santana B."/>
            <person name="Ovrebo C."/>
            <person name="Racz N."/>
            <person name="Riley R."/>
            <person name="Savchenko A."/>
            <person name="Shiryaev A."/>
            <person name="Soop K."/>
            <person name="Spirin V."/>
            <person name="Szebenyi C."/>
            <person name="Tomsovsky M."/>
            <person name="Tulloss R.E."/>
            <person name="Uehling J."/>
            <person name="Grigoriev I.V."/>
            <person name="Vagvolgyi C."/>
            <person name="Papp T."/>
            <person name="Martin F.M."/>
            <person name="Miettinen O."/>
            <person name="Hibbett D.S."/>
            <person name="Nagy L.G."/>
        </authorList>
    </citation>
    <scope>NUCLEOTIDE SEQUENCE [LARGE SCALE GENOMIC DNA]</scope>
    <source>
        <strain evidence="1 2">CBS 121175</strain>
    </source>
</reference>
<protein>
    <recommendedName>
        <fullName evidence="3">Anaphase-promoting complex subunit 4 WD40 domain-containing protein</fullName>
    </recommendedName>
</protein>
<keyword evidence="2" id="KW-1185">Reference proteome</keyword>
<proteinExistence type="predicted"/>
<dbReference type="STRING" id="230819.A0A5C3L7Z1"/>
<accession>A0A5C3L7Z1</accession>
<dbReference type="SUPFAM" id="SSF101908">
    <property type="entry name" value="Putative isomerase YbhE"/>
    <property type="match status" value="1"/>
</dbReference>
<dbReference type="AlphaFoldDB" id="A0A5C3L7Z1"/>
<dbReference type="Gene3D" id="2.130.10.10">
    <property type="entry name" value="YVTN repeat-like/Quinoprotein amine dehydrogenase"/>
    <property type="match status" value="1"/>
</dbReference>
<sequence>MIITAGSDGFIEFRDTETRGLTRSIGPAPAPISSLALNHDGSLLAYAISYDWSKGHSAMTPGTPNTLMLHRNRAR</sequence>
<organism evidence="1 2">
    <name type="scientific">Coprinopsis marcescibilis</name>
    <name type="common">Agaric fungus</name>
    <name type="synonym">Psathyrella marcescibilis</name>
    <dbReference type="NCBI Taxonomy" id="230819"/>
    <lineage>
        <taxon>Eukaryota</taxon>
        <taxon>Fungi</taxon>
        <taxon>Dikarya</taxon>
        <taxon>Basidiomycota</taxon>
        <taxon>Agaricomycotina</taxon>
        <taxon>Agaricomycetes</taxon>
        <taxon>Agaricomycetidae</taxon>
        <taxon>Agaricales</taxon>
        <taxon>Agaricineae</taxon>
        <taxon>Psathyrellaceae</taxon>
        <taxon>Coprinopsis</taxon>
    </lineage>
</organism>
<evidence type="ECO:0000313" key="1">
    <source>
        <dbReference type="EMBL" id="TFK28176.1"/>
    </source>
</evidence>
<dbReference type="EMBL" id="ML210158">
    <property type="protein sequence ID" value="TFK28176.1"/>
    <property type="molecule type" value="Genomic_DNA"/>
</dbReference>
<dbReference type="InterPro" id="IPR015943">
    <property type="entry name" value="WD40/YVTN_repeat-like_dom_sf"/>
</dbReference>
<dbReference type="OrthoDB" id="256303at2759"/>
<name>A0A5C3L7Z1_COPMA</name>